<dbReference type="SUPFAM" id="SSF53448">
    <property type="entry name" value="Nucleotide-diphospho-sugar transferases"/>
    <property type="match status" value="2"/>
</dbReference>
<reference evidence="2 3" key="1">
    <citation type="submission" date="2018-06" db="EMBL/GenBank/DDBJ databases">
        <title>ACT-28, a chromosomally-encoded AmpC with carbapenemase activity from Enterobacter kobei.</title>
        <authorList>
            <person name="Jousset A.B."/>
            <person name="Oueslati S."/>
            <person name="Bernabeu S."/>
            <person name="Takissian J."/>
            <person name="Creton E."/>
            <person name="Vogel A."/>
            <person name="Cotellon G."/>
            <person name="Bonnin R.A."/>
            <person name="Dortet L."/>
            <person name="Naas T."/>
        </authorList>
    </citation>
    <scope>NUCLEOTIDE SEQUENCE [LARGE SCALE GENOMIC DNA]</scope>
    <source>
        <strain evidence="2 3">99B3</strain>
    </source>
</reference>
<dbReference type="AlphaFoldDB" id="A0A330G408"/>
<dbReference type="Pfam" id="PF00535">
    <property type="entry name" value="Glycos_transf_2"/>
    <property type="match status" value="1"/>
</dbReference>
<dbReference type="PANTHER" id="PTHR43179">
    <property type="entry name" value="RHAMNOSYLTRANSFERASE WBBL"/>
    <property type="match status" value="1"/>
</dbReference>
<dbReference type="Gene3D" id="3.90.550.10">
    <property type="entry name" value="Spore Coat Polysaccharide Biosynthesis Protein SpsA, Chain A"/>
    <property type="match status" value="1"/>
</dbReference>
<evidence type="ECO:0000313" key="2">
    <source>
        <dbReference type="EMBL" id="RAZ62761.1"/>
    </source>
</evidence>
<dbReference type="Proteomes" id="UP000251576">
    <property type="component" value="Unassembled WGS sequence"/>
</dbReference>
<name>A0A330G408_ENTCL</name>
<comment type="caution">
    <text evidence="2">The sequence shown here is derived from an EMBL/GenBank/DDBJ whole genome shotgun (WGS) entry which is preliminary data.</text>
</comment>
<evidence type="ECO:0000259" key="1">
    <source>
        <dbReference type="Pfam" id="PF00535"/>
    </source>
</evidence>
<dbReference type="RefSeq" id="WP_112781783.1">
    <property type="nucleotide sequence ID" value="NZ_CABMNQ010000054.1"/>
</dbReference>
<sequence length="1132" mass="127065">MTMHIDLHSPYLIAAPDYRESSLGIQVLHRLCHMINERGGRAWMVGCTVNPEWNAPALTQEAYEQVISSGRSWIAVYPEVTTGNPFSAPVTVRYMLNREGVIMQNAIEAGADDLFFWYRPEFADKEPDPNILGIECYDLSLFQDDQPVKDKDFLYLNRIPESALDLSGLPENITILSMRNPLSLRELAMLLKRGRVLYTYESSGTCLLAMLCGCPVVSLSVPGYEHYALNEQSLQDIGGAGFGYSDSPEALDDIRAGLPIVRDVVLAKRRLLETQFDRFLSLTQAKAQQHDDVKERNSFSHWIAHRTLPTTVTAETRLLHVILCLNAQVSAIEASVASLTRQGVDSRTILLVAPEPGYRATTMDIRAVTVDSWVSAVRQLAETADFDWLHCIDAGVEYTAASIGLMRNMLSQAGECQAIYTDEALRAEGGEITPVRKPDFNLDLFLASPHRYLRRVWFRRESWLAAGKFNPEFSQAFEFDALIDYLLQWGTGCIGHITDIITLVPASVFDLPSPLEEAQILQRYLQHRGFSQARAVQQKNLTWRISYPQPEREKVSILLDAGDDPAQLIRCVESLISNTEWQNKEILLAVAENTSAEMIDLIKQMQEVLPLTAIVCGAEQNYASRMNFLSQNVTGDFILLLDLHTLFVLKNWLTTLLSHMMRPEVGSAGPKFITTDQRLLSAGMIAGANGWVGHVGQGEPWQTEGELSRYQCEQNYSILSSNCLLVKREAWQRVGGLSVEYDDQHVIDIILPLKLKRAGYLAVWSPFSVVVSDNTRLLETVCVSENSQRQTLLAEMPDVFTEDPAYNRYLSLQRPLFRHGSLTTNGSGNAFLARSKVLLLKNGEDCEYSKRIADLLQNMSTDNAICLIRDSSDLTVPEILRLEPKIVVLTHAPDKALSARLAAVSRVIPLRIYALADSAGPGNNDRDQVSVVTRWLTWSAEREAQLSKRKRPVSCLPVLLGREWVAPARTTSAERRRVLCIPEALSVKEQEFISRVIAATHARVDWIILGAWPAAWLPMVAETVRWHGERMSPEQLHQLQADIAIIFRLNSDHNRFKDDYQAVQLAACGIAIVASDVPSLHNNLPFRRLKADPQVWQNEIANADSNVVSPQEISTFIYERESIPGVIRELFM</sequence>
<dbReference type="InterPro" id="IPR001173">
    <property type="entry name" value="Glyco_trans_2-like"/>
</dbReference>
<organism evidence="2 3">
    <name type="scientific">Enterobacter cloacae</name>
    <dbReference type="NCBI Taxonomy" id="550"/>
    <lineage>
        <taxon>Bacteria</taxon>
        <taxon>Pseudomonadati</taxon>
        <taxon>Pseudomonadota</taxon>
        <taxon>Gammaproteobacteria</taxon>
        <taxon>Enterobacterales</taxon>
        <taxon>Enterobacteriaceae</taxon>
        <taxon>Enterobacter</taxon>
        <taxon>Enterobacter cloacae complex</taxon>
    </lineage>
</organism>
<feature type="domain" description="Glycosyltransferase 2-like" evidence="1">
    <location>
        <begin position="566"/>
        <end position="674"/>
    </location>
</feature>
<dbReference type="InterPro" id="IPR029044">
    <property type="entry name" value="Nucleotide-diphossugar_trans"/>
</dbReference>
<evidence type="ECO:0000313" key="3">
    <source>
        <dbReference type="Proteomes" id="UP000251576"/>
    </source>
</evidence>
<protein>
    <recommendedName>
        <fullName evidence="1">Glycosyltransferase 2-like domain-containing protein</fullName>
    </recommendedName>
</protein>
<dbReference type="PANTHER" id="PTHR43179:SF7">
    <property type="entry name" value="RHAMNOSYLTRANSFERASE WBBL"/>
    <property type="match status" value="1"/>
</dbReference>
<proteinExistence type="predicted"/>
<gene>
    <name evidence="2" type="ORF">DP202_22115</name>
</gene>
<accession>A0A330G408</accession>
<dbReference type="EMBL" id="QMDH01000054">
    <property type="protein sequence ID" value="RAZ62761.1"/>
    <property type="molecule type" value="Genomic_DNA"/>
</dbReference>